<dbReference type="GO" id="GO:0003743">
    <property type="term" value="F:translation initiation factor activity"/>
    <property type="evidence" value="ECO:0007669"/>
    <property type="project" value="UniProtKB-KW"/>
</dbReference>
<dbReference type="Gene3D" id="2.130.10.10">
    <property type="entry name" value="YVTN repeat-like/Quinoprotein amine dehydrogenase"/>
    <property type="match status" value="2"/>
</dbReference>
<keyword evidence="6" id="KW-0804">Transcription</keyword>
<evidence type="ECO:0000256" key="1">
    <source>
        <dbReference type="ARBA" id="ARBA00004123"/>
    </source>
</evidence>
<comment type="caution">
    <text evidence="11">The sequence shown here is derived from an EMBL/GenBank/DDBJ whole genome shotgun (WGS) entry which is preliminary data.</text>
</comment>
<dbReference type="InterPro" id="IPR007582">
    <property type="entry name" value="TFIID_NTD2"/>
</dbReference>
<dbReference type="EMBL" id="BAUL01000031">
    <property type="protein sequence ID" value="GAD92589.1"/>
    <property type="molecule type" value="Genomic_DNA"/>
</dbReference>
<feature type="compositionally biased region" description="Basic residues" evidence="9">
    <location>
        <begin position="70"/>
        <end position="94"/>
    </location>
</feature>
<protein>
    <submittedName>
        <fullName evidence="11">Transcription initiation factor TFIID subunit, putative</fullName>
    </submittedName>
</protein>
<dbReference type="InterPro" id="IPR015943">
    <property type="entry name" value="WD40/YVTN_repeat-like_dom_sf"/>
</dbReference>
<evidence type="ECO:0000256" key="3">
    <source>
        <dbReference type="ARBA" id="ARBA00022574"/>
    </source>
</evidence>
<feature type="repeat" description="WD" evidence="8">
    <location>
        <begin position="890"/>
        <end position="931"/>
    </location>
</feature>
<feature type="compositionally biased region" description="Basic and acidic residues" evidence="9">
    <location>
        <begin position="179"/>
        <end position="209"/>
    </location>
</feature>
<evidence type="ECO:0000313" key="12">
    <source>
        <dbReference type="Proteomes" id="UP000018001"/>
    </source>
</evidence>
<dbReference type="eggNOG" id="KOG0263">
    <property type="taxonomic scope" value="Eukaryota"/>
</dbReference>
<keyword evidence="5" id="KW-0805">Transcription regulation</keyword>
<dbReference type="InterPro" id="IPR036322">
    <property type="entry name" value="WD40_repeat_dom_sf"/>
</dbReference>
<comment type="subcellular location">
    <subcellularLocation>
        <location evidence="1">Nucleus</location>
    </subcellularLocation>
</comment>
<evidence type="ECO:0000256" key="2">
    <source>
        <dbReference type="ARBA" id="ARBA00009435"/>
    </source>
</evidence>
<feature type="compositionally biased region" description="Low complexity" evidence="9">
    <location>
        <begin position="34"/>
        <end position="49"/>
    </location>
</feature>
<comment type="similarity">
    <text evidence="2">Belongs to the WD repeat TAF5 family.</text>
</comment>
<feature type="compositionally biased region" description="Polar residues" evidence="9">
    <location>
        <begin position="396"/>
        <end position="406"/>
    </location>
</feature>
<keyword evidence="11" id="KW-0396">Initiation factor</keyword>
<dbReference type="PROSITE" id="PS50082">
    <property type="entry name" value="WD_REPEATS_2"/>
    <property type="match status" value="6"/>
</dbReference>
<evidence type="ECO:0000256" key="7">
    <source>
        <dbReference type="ARBA" id="ARBA00023242"/>
    </source>
</evidence>
<dbReference type="PANTHER" id="PTHR19879:SF1">
    <property type="entry name" value="CANNONBALL-RELATED"/>
    <property type="match status" value="1"/>
</dbReference>
<evidence type="ECO:0000256" key="8">
    <source>
        <dbReference type="PROSITE-ProRule" id="PRU00221"/>
    </source>
</evidence>
<organism evidence="11 12">
    <name type="scientific">Byssochlamys spectabilis (strain No. 5 / NBRC 109023)</name>
    <name type="common">Paecilomyces variotii</name>
    <dbReference type="NCBI Taxonomy" id="1356009"/>
    <lineage>
        <taxon>Eukaryota</taxon>
        <taxon>Fungi</taxon>
        <taxon>Dikarya</taxon>
        <taxon>Ascomycota</taxon>
        <taxon>Pezizomycotina</taxon>
        <taxon>Eurotiomycetes</taxon>
        <taxon>Eurotiomycetidae</taxon>
        <taxon>Eurotiales</taxon>
        <taxon>Thermoascaceae</taxon>
        <taxon>Paecilomyces</taxon>
    </lineage>
</organism>
<keyword evidence="7" id="KW-0539">Nucleus</keyword>
<evidence type="ECO:0000259" key="10">
    <source>
        <dbReference type="Pfam" id="PF04494"/>
    </source>
</evidence>
<feature type="repeat" description="WD" evidence="8">
    <location>
        <begin position="932"/>
        <end position="973"/>
    </location>
</feature>
<dbReference type="Proteomes" id="UP000018001">
    <property type="component" value="Unassembled WGS sequence"/>
</dbReference>
<dbReference type="PROSITE" id="PS00678">
    <property type="entry name" value="WD_REPEATS_1"/>
    <property type="match status" value="1"/>
</dbReference>
<keyword evidence="4" id="KW-0677">Repeat</keyword>
<dbReference type="HOGENOM" id="CLU_005884_0_2_1"/>
<dbReference type="Pfam" id="PF04494">
    <property type="entry name" value="TFIID_NTD2"/>
    <property type="match status" value="1"/>
</dbReference>
<keyword evidence="3 8" id="KW-0853">WD repeat</keyword>
<evidence type="ECO:0000256" key="4">
    <source>
        <dbReference type="ARBA" id="ARBA00022737"/>
    </source>
</evidence>
<feature type="region of interest" description="Disordered" evidence="9">
    <location>
        <begin position="607"/>
        <end position="626"/>
    </location>
</feature>
<dbReference type="PROSITE" id="PS50294">
    <property type="entry name" value="WD_REPEATS_REGION"/>
    <property type="match status" value="4"/>
</dbReference>
<dbReference type="InterPro" id="IPR001680">
    <property type="entry name" value="WD40_rpt"/>
</dbReference>
<dbReference type="InterPro" id="IPR006594">
    <property type="entry name" value="LisH"/>
</dbReference>
<reference evidence="12" key="1">
    <citation type="journal article" date="2014" name="Genome Announc.">
        <title>Draft genome sequence of the formaldehyde-resistant fungus Byssochlamys spectabilis No. 5 (anamorph Paecilomyces variotii No. 5) (NBRC109023).</title>
        <authorList>
            <person name="Oka T."/>
            <person name="Ekino K."/>
            <person name="Fukuda K."/>
            <person name="Nomura Y."/>
        </authorList>
    </citation>
    <scope>NUCLEOTIDE SEQUENCE [LARGE SCALE GENOMIC DNA]</scope>
    <source>
        <strain evidence="12">No. 5 / NBRC 109023</strain>
    </source>
</reference>
<dbReference type="GO" id="GO:0016251">
    <property type="term" value="F:RNA polymerase II general transcription initiation factor activity"/>
    <property type="evidence" value="ECO:0007669"/>
    <property type="project" value="TreeGrafter"/>
</dbReference>
<dbReference type="Pfam" id="PF00400">
    <property type="entry name" value="WD40"/>
    <property type="match status" value="6"/>
</dbReference>
<dbReference type="SUPFAM" id="SSF160897">
    <property type="entry name" value="Taf5 N-terminal domain-like"/>
    <property type="match status" value="1"/>
</dbReference>
<feature type="compositionally biased region" description="Polar residues" evidence="9">
    <location>
        <begin position="266"/>
        <end position="278"/>
    </location>
</feature>
<keyword evidence="12" id="KW-1185">Reference proteome</keyword>
<evidence type="ECO:0000256" key="9">
    <source>
        <dbReference type="SAM" id="MobiDB-lite"/>
    </source>
</evidence>
<dbReference type="FunCoup" id="V5F963">
    <property type="interactions" value="728"/>
</dbReference>
<dbReference type="SMART" id="SM00320">
    <property type="entry name" value="WD40"/>
    <property type="match status" value="6"/>
</dbReference>
<dbReference type="SUPFAM" id="SSF50978">
    <property type="entry name" value="WD40 repeat-like"/>
    <property type="match status" value="1"/>
</dbReference>
<dbReference type="GO" id="GO:0005669">
    <property type="term" value="C:transcription factor TFIID complex"/>
    <property type="evidence" value="ECO:0007669"/>
    <property type="project" value="TreeGrafter"/>
</dbReference>
<feature type="region of interest" description="Disordered" evidence="9">
    <location>
        <begin position="1"/>
        <end position="151"/>
    </location>
</feature>
<feature type="compositionally biased region" description="Polar residues" evidence="9">
    <location>
        <begin position="50"/>
        <end position="60"/>
    </location>
</feature>
<feature type="repeat" description="WD" evidence="8">
    <location>
        <begin position="738"/>
        <end position="779"/>
    </location>
</feature>
<feature type="repeat" description="WD" evidence="8">
    <location>
        <begin position="794"/>
        <end position="840"/>
    </location>
</feature>
<feature type="compositionally biased region" description="Basic and acidic residues" evidence="9">
    <location>
        <begin position="650"/>
        <end position="662"/>
    </location>
</feature>
<feature type="region of interest" description="Disordered" evidence="9">
    <location>
        <begin position="1014"/>
        <end position="1059"/>
    </location>
</feature>
<dbReference type="CDD" id="cd00200">
    <property type="entry name" value="WD40"/>
    <property type="match status" value="1"/>
</dbReference>
<sequence length="1096" mass="117998">MSAPGGAPSPAPRSASIGPGGGMPIPPQQPMPSPQVGSGTPGPATGSTGVMSQQNLNQITRYLAPITSKMTRKSGRASKSGSKARSRRKPKHKDHQVSPDAQANVQPAPGVAAAEDPGDVAVTKASSVTSDESTIKADSRRQSTSTLQDFEIHESAESLEHFSEMAAASQEDFLAGPSRTDRFRYRRLDQTKDSAQDEIRALTEQRQARESVALAIQKDNSPAKASEPSASLAPPDGFPVAPDGDSSVVTPSKKKSASGSGKKSTNETCSANPRSQGSIFPASQSVSSASAPPQRAPRQAASSQSTRALVQEYFASQVSDPGYDPAPGEQPKQRASGRRRPKSSTTDPTVGLSVYPEDDPLLSGFPPSCIQRPIRPRPDKQTNVPPTTDEPAILSPQGNSPVQGTDSQLNSVIDYLAKKGYSRTEAMLRMESANQEIDGRPLPPLGEDARPKYRAGFELLKSWVEDNLDLYKPELRRVLWPLFVYSFLSLVTSFYPQDAKQFFASNKNLFLPEHNEDIRALEPISLPEHAQDNSVAKIYRGNKYRLILSNPAFSNLMQFLENKQKEGGSVMSAILSSYCTVITKERTADDRFSFAAMLGKSSDAQTFPLEDEGIPGHHPGSAYTGDNPAMTGTLPRLKLGKLAPDSQLEEDVRGELADEDAKNPPAAGRNTLVQEYDQMIKKEEEDDAPTRAEIPYPPSTARDVAMEVQKVKENRDRFKIEGRTGGVGPAVSVCMFTFHNTYDGITCLDFSDDNMLVAAGMQESYIRVWSLDGQKIKPTHEGIDDKPLANSHRLIGHSGPIYAVAFAPSATPADGSLAPTNVRFLLSSSADKTIRLWSLDLWQCMVVYKGHDHPVWDLSWGPYGYYFVSGGHDKTARLWATDRIRQQRIFAGHDQDVDCVCFHPNSAYIFTGSCDRTVRMWAVTTGNAVRMFTGHTGNITALACSKNGKILASADDQGSIILWDLAPGRQLKRMRGHGKGGIWSLSWSAESTVLVSGGADGTVRVWDVAGPAQDPAATQGRVVGEGGAGTKIDAGNASAAGAQPSASVGPGANKKKGKDVVVTPDQISAFPTKKSPVYKVKFTNMNLIVAGGAYLP</sequence>
<name>V5F963_BYSSN</name>
<dbReference type="InParanoid" id="V5F963"/>
<dbReference type="OrthoDB" id="10266330at2759"/>
<feature type="compositionally biased region" description="Pro residues" evidence="9">
    <location>
        <begin position="24"/>
        <end position="33"/>
    </location>
</feature>
<dbReference type="PANTHER" id="PTHR19879">
    <property type="entry name" value="TRANSCRIPTION INITIATION FACTOR TFIID"/>
    <property type="match status" value="1"/>
</dbReference>
<evidence type="ECO:0000256" key="6">
    <source>
        <dbReference type="ARBA" id="ARBA00023163"/>
    </source>
</evidence>
<feature type="compositionally biased region" description="Low complexity" evidence="9">
    <location>
        <begin position="281"/>
        <end position="308"/>
    </location>
</feature>
<keyword evidence="11" id="KW-0648">Protein biosynthesis</keyword>
<accession>V5F963</accession>
<feature type="repeat" description="WD" evidence="8">
    <location>
        <begin position="982"/>
        <end position="1008"/>
    </location>
</feature>
<feature type="region of interest" description="Disordered" evidence="9">
    <location>
        <begin position="170"/>
        <end position="406"/>
    </location>
</feature>
<dbReference type="InterPro" id="IPR020472">
    <property type="entry name" value="WD40_PAC1"/>
</dbReference>
<dbReference type="InterPro" id="IPR019775">
    <property type="entry name" value="WD40_repeat_CS"/>
</dbReference>
<dbReference type="AlphaFoldDB" id="V5F963"/>
<proteinExistence type="inferred from homology"/>
<feature type="compositionally biased region" description="Low complexity" evidence="9">
    <location>
        <begin position="1"/>
        <end position="17"/>
    </location>
</feature>
<dbReference type="GO" id="GO:0006367">
    <property type="term" value="P:transcription initiation at RNA polymerase II promoter"/>
    <property type="evidence" value="ECO:0007669"/>
    <property type="project" value="TreeGrafter"/>
</dbReference>
<dbReference type="Gene3D" id="1.25.40.500">
    <property type="entry name" value="TFIID subunit TAF5, NTD2 domain"/>
    <property type="match status" value="1"/>
</dbReference>
<evidence type="ECO:0000313" key="11">
    <source>
        <dbReference type="EMBL" id="GAD92589.1"/>
    </source>
</evidence>
<dbReference type="InterPro" id="IPR037264">
    <property type="entry name" value="TFIID_NTD2_sf"/>
</dbReference>
<dbReference type="PROSITE" id="PS50896">
    <property type="entry name" value="LISH"/>
    <property type="match status" value="1"/>
</dbReference>
<dbReference type="CDD" id="cd08044">
    <property type="entry name" value="TAF5_NTD2"/>
    <property type="match status" value="1"/>
</dbReference>
<dbReference type="PRINTS" id="PR00320">
    <property type="entry name" value="GPROTEINBRPT"/>
</dbReference>
<feature type="domain" description="TFIID subunit TAF5 NTD2" evidence="10">
    <location>
        <begin position="450"/>
        <end position="579"/>
    </location>
</feature>
<evidence type="ECO:0000256" key="5">
    <source>
        <dbReference type="ARBA" id="ARBA00023015"/>
    </source>
</evidence>
<feature type="repeat" description="WD" evidence="8">
    <location>
        <begin position="848"/>
        <end position="879"/>
    </location>
</feature>
<gene>
    <name evidence="11" type="ORF">PVAR5_1182</name>
</gene>
<feature type="region of interest" description="Disordered" evidence="9">
    <location>
        <begin position="646"/>
        <end position="668"/>
    </location>
</feature>